<keyword evidence="3" id="KW-1185">Reference proteome</keyword>
<feature type="region of interest" description="Disordered" evidence="1">
    <location>
        <begin position="347"/>
        <end position="444"/>
    </location>
</feature>
<feature type="non-terminal residue" evidence="2">
    <location>
        <position position="469"/>
    </location>
</feature>
<protein>
    <submittedName>
        <fullName evidence="2">Uncharacterized protein</fullName>
    </submittedName>
</protein>
<organism evidence="2 3">
    <name type="scientific">Candolleomyces eurysporus</name>
    <dbReference type="NCBI Taxonomy" id="2828524"/>
    <lineage>
        <taxon>Eukaryota</taxon>
        <taxon>Fungi</taxon>
        <taxon>Dikarya</taxon>
        <taxon>Basidiomycota</taxon>
        <taxon>Agaricomycotina</taxon>
        <taxon>Agaricomycetes</taxon>
        <taxon>Agaricomycetidae</taxon>
        <taxon>Agaricales</taxon>
        <taxon>Agaricineae</taxon>
        <taxon>Psathyrellaceae</taxon>
        <taxon>Candolleomyces</taxon>
    </lineage>
</organism>
<accession>A0A9W8IX43</accession>
<gene>
    <name evidence="2" type="ORF">H1R20_g12726</name>
</gene>
<feature type="region of interest" description="Disordered" evidence="1">
    <location>
        <begin position="72"/>
        <end position="94"/>
    </location>
</feature>
<comment type="caution">
    <text evidence="2">The sequence shown here is derived from an EMBL/GenBank/DDBJ whole genome shotgun (WGS) entry which is preliminary data.</text>
</comment>
<evidence type="ECO:0000313" key="3">
    <source>
        <dbReference type="Proteomes" id="UP001140091"/>
    </source>
</evidence>
<feature type="compositionally biased region" description="Polar residues" evidence="1">
    <location>
        <begin position="72"/>
        <end position="91"/>
    </location>
</feature>
<name>A0A9W8IX43_9AGAR</name>
<dbReference type="EMBL" id="JANBPK010001226">
    <property type="protein sequence ID" value="KAJ2924372.1"/>
    <property type="molecule type" value="Genomic_DNA"/>
</dbReference>
<dbReference type="Proteomes" id="UP001140091">
    <property type="component" value="Unassembled WGS sequence"/>
</dbReference>
<reference evidence="2" key="1">
    <citation type="submission" date="2022-06" db="EMBL/GenBank/DDBJ databases">
        <title>Genome Sequence of Candolleomyces eurysporus.</title>
        <authorList>
            <person name="Buettner E."/>
        </authorList>
    </citation>
    <scope>NUCLEOTIDE SEQUENCE</scope>
    <source>
        <strain evidence="2">VTCC 930004</strain>
    </source>
</reference>
<evidence type="ECO:0000313" key="2">
    <source>
        <dbReference type="EMBL" id="KAJ2924372.1"/>
    </source>
</evidence>
<proteinExistence type="predicted"/>
<sequence>MYQLATAETVAYHRLLLIKQILKIHLDQMDVDKTRLWDKTESKAISIQAGHVNSDGLPETRAANNEAINFDSNNNHSSIQGKETESISTVNKARPKPKWKASVLQHIQKGNLVGHVKGGKQSVLDHHPGLNASIAAMLKALRAGGAPLTVVTMHAVMITMIMVMHPKLLETPSHNGSTFKVSDGFVRKWAEKHLNWTKQKATKAAQKLPGNWEEQCKKSALRKAWSIKEYDIPSALYINSDQMQVVYTPAPDETSESGLARTFSCDRYPQLLDIDIKSTPPKITRSIIKEYLNAVWDMDVGRLYRNITLCQARGASSFTLNESLTYELLNDLIGDGFDSDSDILKLPDPSAIRRKGNKAGNIAVPSREKSGKIDASQQKPPPSPPQVSTNSKSPSPIDFSPDMHDADKSPTPTNGQEPRRSLRSKRAEGAQPLGVAASEKATCAGTRTWKTHKVVLAPPKNALPPTPPL</sequence>
<feature type="compositionally biased region" description="Basic and acidic residues" evidence="1">
    <location>
        <begin position="417"/>
        <end position="428"/>
    </location>
</feature>
<dbReference type="OrthoDB" id="3341102at2759"/>
<evidence type="ECO:0000256" key="1">
    <source>
        <dbReference type="SAM" id="MobiDB-lite"/>
    </source>
</evidence>
<dbReference type="AlphaFoldDB" id="A0A9W8IX43"/>